<dbReference type="EMBL" id="BMIA01000005">
    <property type="protein sequence ID" value="GGH50936.1"/>
    <property type="molecule type" value="Genomic_DNA"/>
</dbReference>
<evidence type="ECO:0000313" key="1">
    <source>
        <dbReference type="EMBL" id="GGH50936.1"/>
    </source>
</evidence>
<keyword evidence="2" id="KW-1185">Reference proteome</keyword>
<sequence length="61" mass="6981">MFRRISHNIRNEGAGLSGIRSCKGIDEKVRKDVFLYEDTSLTSVICNKAEMKDLRSKENGY</sequence>
<evidence type="ECO:0000313" key="2">
    <source>
        <dbReference type="Proteomes" id="UP000600214"/>
    </source>
</evidence>
<gene>
    <name evidence="1" type="ORF">GCM10007423_53940</name>
</gene>
<accession>A0ABQ1Z8B3</accession>
<proteinExistence type="predicted"/>
<dbReference type="Proteomes" id="UP000600214">
    <property type="component" value="Unassembled WGS sequence"/>
</dbReference>
<name>A0ABQ1Z8B3_9BACT</name>
<comment type="caution">
    <text evidence="1">The sequence shown here is derived from an EMBL/GenBank/DDBJ whole genome shotgun (WGS) entry which is preliminary data.</text>
</comment>
<protein>
    <submittedName>
        <fullName evidence="1">Uncharacterized protein</fullName>
    </submittedName>
</protein>
<organism evidence="1 2">
    <name type="scientific">Dyadobacter endophyticus</name>
    <dbReference type="NCBI Taxonomy" id="1749036"/>
    <lineage>
        <taxon>Bacteria</taxon>
        <taxon>Pseudomonadati</taxon>
        <taxon>Bacteroidota</taxon>
        <taxon>Cytophagia</taxon>
        <taxon>Cytophagales</taxon>
        <taxon>Spirosomataceae</taxon>
        <taxon>Dyadobacter</taxon>
    </lineage>
</organism>
<reference evidence="2" key="1">
    <citation type="journal article" date="2019" name="Int. J. Syst. Evol. Microbiol.">
        <title>The Global Catalogue of Microorganisms (GCM) 10K type strain sequencing project: providing services to taxonomists for standard genome sequencing and annotation.</title>
        <authorList>
            <consortium name="The Broad Institute Genomics Platform"/>
            <consortium name="The Broad Institute Genome Sequencing Center for Infectious Disease"/>
            <person name="Wu L."/>
            <person name="Ma J."/>
        </authorList>
    </citation>
    <scope>NUCLEOTIDE SEQUENCE [LARGE SCALE GENOMIC DNA]</scope>
    <source>
        <strain evidence="2">CGMCC 1.15288</strain>
    </source>
</reference>